<dbReference type="GO" id="GO:0008289">
    <property type="term" value="F:lipid binding"/>
    <property type="evidence" value="ECO:0007669"/>
    <property type="project" value="UniProtKB-KW"/>
</dbReference>
<evidence type="ECO:0000256" key="10">
    <source>
        <dbReference type="RuleBase" id="RU000577"/>
    </source>
</evidence>
<comment type="caution">
    <text evidence="15">The sequence shown here is derived from an EMBL/GenBank/DDBJ whole genome shotgun (WGS) entry which is preliminary data.</text>
</comment>
<dbReference type="Gene3D" id="1.10.8.60">
    <property type="match status" value="1"/>
</dbReference>
<feature type="domain" description="Chromosomal replication initiator DnaA C-terminal" evidence="14">
    <location>
        <begin position="371"/>
        <end position="440"/>
    </location>
</feature>
<feature type="binding site" evidence="8">
    <location>
        <position position="176"/>
    </location>
    <ligand>
        <name>ATP</name>
        <dbReference type="ChEBI" id="CHEBI:30616"/>
    </ligand>
</feature>
<comment type="caution">
    <text evidence="8">Lacks conserved residue(s) required for the propagation of feature annotation.</text>
</comment>
<dbReference type="SUPFAM" id="SSF52540">
    <property type="entry name" value="P-loop containing nucleoside triphosphate hydrolases"/>
    <property type="match status" value="1"/>
</dbReference>
<evidence type="ECO:0000256" key="2">
    <source>
        <dbReference type="ARBA" id="ARBA00022490"/>
    </source>
</evidence>
<dbReference type="CDD" id="cd00009">
    <property type="entry name" value="AAA"/>
    <property type="match status" value="1"/>
</dbReference>
<evidence type="ECO:0000256" key="3">
    <source>
        <dbReference type="ARBA" id="ARBA00022705"/>
    </source>
</evidence>
<dbReference type="GO" id="GO:0006270">
    <property type="term" value="P:DNA replication initiation"/>
    <property type="evidence" value="ECO:0007669"/>
    <property type="project" value="UniProtKB-UniRule"/>
</dbReference>
<evidence type="ECO:0000256" key="6">
    <source>
        <dbReference type="ARBA" id="ARBA00023121"/>
    </source>
</evidence>
<dbReference type="GO" id="GO:0005524">
    <property type="term" value="F:ATP binding"/>
    <property type="evidence" value="ECO:0007669"/>
    <property type="project" value="UniProtKB-UniRule"/>
</dbReference>
<evidence type="ECO:0000313" key="16">
    <source>
        <dbReference type="Proteomes" id="UP000322454"/>
    </source>
</evidence>
<feature type="binding site" evidence="8">
    <location>
        <position position="172"/>
    </location>
    <ligand>
        <name>ATP</name>
        <dbReference type="ChEBI" id="CHEBI:30616"/>
    </ligand>
</feature>
<dbReference type="FunFam" id="3.40.50.300:FF:000150">
    <property type="entry name" value="Chromosomal replication initiator protein DnaA"/>
    <property type="match status" value="1"/>
</dbReference>
<dbReference type="GO" id="GO:0003688">
    <property type="term" value="F:DNA replication origin binding"/>
    <property type="evidence" value="ECO:0007669"/>
    <property type="project" value="UniProtKB-UniRule"/>
</dbReference>
<feature type="region of interest" description="Domain I, interacts with DnaA modulators" evidence="8">
    <location>
        <begin position="1"/>
        <end position="113"/>
    </location>
</feature>
<gene>
    <name evidence="8 15" type="primary">dnaA</name>
    <name evidence="15" type="ORF">EVJ48_00825</name>
</gene>
<accession>A0A520XH18</accession>
<evidence type="ECO:0000256" key="11">
    <source>
        <dbReference type="RuleBase" id="RU004227"/>
    </source>
</evidence>
<evidence type="ECO:0000256" key="1">
    <source>
        <dbReference type="ARBA" id="ARBA00006583"/>
    </source>
</evidence>
<dbReference type="InterPro" id="IPR024633">
    <property type="entry name" value="DnaA_N_dom"/>
</dbReference>
<dbReference type="CDD" id="cd06571">
    <property type="entry name" value="Bac_DnaA_C"/>
    <property type="match status" value="1"/>
</dbReference>
<protein>
    <recommendedName>
        <fullName evidence="8 9">Chromosomal replication initiator protein DnaA</fullName>
    </recommendedName>
</protein>
<feature type="binding site" evidence="8">
    <location>
        <position position="174"/>
    </location>
    <ligand>
        <name>ATP</name>
        <dbReference type="ChEBI" id="CHEBI:30616"/>
    </ligand>
</feature>
<dbReference type="InterPro" id="IPR001957">
    <property type="entry name" value="Chromosome_initiator_DnaA"/>
</dbReference>
<dbReference type="PANTHER" id="PTHR30050:SF2">
    <property type="entry name" value="CHROMOSOMAL REPLICATION INITIATOR PROTEIN DNAA"/>
    <property type="match status" value="1"/>
</dbReference>
<dbReference type="InterPro" id="IPR020591">
    <property type="entry name" value="Chromosome_initiator_DnaA-like"/>
</dbReference>
<dbReference type="InterPro" id="IPR010921">
    <property type="entry name" value="Trp_repressor/repl_initiator"/>
</dbReference>
<dbReference type="InterPro" id="IPR027417">
    <property type="entry name" value="P-loop_NTPase"/>
</dbReference>
<dbReference type="Pfam" id="PF08299">
    <property type="entry name" value="Bac_DnaA_C"/>
    <property type="match status" value="1"/>
</dbReference>
<keyword evidence="12" id="KW-0175">Coiled coil</keyword>
<evidence type="ECO:0000259" key="13">
    <source>
        <dbReference type="SMART" id="SM00382"/>
    </source>
</evidence>
<dbReference type="NCBIfam" id="TIGR00362">
    <property type="entry name" value="DnaA"/>
    <property type="match status" value="1"/>
</dbReference>
<evidence type="ECO:0000256" key="7">
    <source>
        <dbReference type="ARBA" id="ARBA00023125"/>
    </source>
</evidence>
<dbReference type="GO" id="GO:0005886">
    <property type="term" value="C:plasma membrane"/>
    <property type="evidence" value="ECO:0007669"/>
    <property type="project" value="TreeGrafter"/>
</dbReference>
<dbReference type="InterPro" id="IPR038454">
    <property type="entry name" value="DnaA_N_sf"/>
</dbReference>
<keyword evidence="6 8" id="KW-0446">Lipid-binding</keyword>
<comment type="subunit">
    <text evidence="8">Oligomerizes as a right-handed, spiral filament on DNA at oriC.</text>
</comment>
<evidence type="ECO:0000256" key="9">
    <source>
        <dbReference type="NCBIfam" id="TIGR00362"/>
    </source>
</evidence>
<dbReference type="Gene3D" id="3.30.300.180">
    <property type="match status" value="1"/>
</dbReference>
<dbReference type="Gene3D" id="3.40.50.300">
    <property type="entry name" value="P-loop containing nucleotide triphosphate hydrolases"/>
    <property type="match status" value="1"/>
</dbReference>
<dbReference type="GO" id="GO:0005737">
    <property type="term" value="C:cytoplasm"/>
    <property type="evidence" value="ECO:0007669"/>
    <property type="project" value="UniProtKB-SubCell"/>
</dbReference>
<organism evidence="15 16">
    <name type="scientific">Candidatus Acidulodesulfobacterium acidiphilum</name>
    <dbReference type="NCBI Taxonomy" id="2597224"/>
    <lineage>
        <taxon>Bacteria</taxon>
        <taxon>Deltaproteobacteria</taxon>
        <taxon>Candidatus Acidulodesulfobacterales</taxon>
        <taxon>Candidatus Acidulodesulfobacterium</taxon>
    </lineage>
</organism>
<dbReference type="Pfam" id="PF11638">
    <property type="entry name" value="DnaA_N"/>
    <property type="match status" value="1"/>
</dbReference>
<keyword evidence="7 8" id="KW-0238">DNA-binding</keyword>
<dbReference type="PROSITE" id="PS01008">
    <property type="entry name" value="DNAA"/>
    <property type="match status" value="1"/>
</dbReference>
<dbReference type="SMART" id="SM00760">
    <property type="entry name" value="Bac_DnaA_C"/>
    <property type="match status" value="1"/>
</dbReference>
<dbReference type="InterPro" id="IPR003593">
    <property type="entry name" value="AAA+_ATPase"/>
</dbReference>
<dbReference type="EMBL" id="SHMQ01000001">
    <property type="protein sequence ID" value="RZV40497.1"/>
    <property type="molecule type" value="Genomic_DNA"/>
</dbReference>
<dbReference type="Pfam" id="PF00308">
    <property type="entry name" value="Bac_DnaA"/>
    <property type="match status" value="1"/>
</dbReference>
<proteinExistence type="inferred from homology"/>
<feature type="region of interest" description="Domain IV, binds dsDNA" evidence="8">
    <location>
        <begin position="344"/>
        <end position="463"/>
    </location>
</feature>
<dbReference type="GO" id="GO:0006275">
    <property type="term" value="P:regulation of DNA replication"/>
    <property type="evidence" value="ECO:0007669"/>
    <property type="project" value="UniProtKB-UniRule"/>
</dbReference>
<dbReference type="Proteomes" id="UP000322454">
    <property type="component" value="Unassembled WGS sequence"/>
</dbReference>
<dbReference type="InterPro" id="IPR018312">
    <property type="entry name" value="Chromosome_initiator_DnaA_CS"/>
</dbReference>
<comment type="subcellular location">
    <subcellularLocation>
        <location evidence="8">Cytoplasm</location>
    </subcellularLocation>
</comment>
<dbReference type="InterPro" id="IPR013159">
    <property type="entry name" value="DnaA_C"/>
</dbReference>
<reference evidence="15 16" key="1">
    <citation type="submission" date="2019-01" db="EMBL/GenBank/DDBJ databases">
        <title>Insights into ecological role of a new deltaproteobacterial order Candidatus Sinidesulfobacterales (Sva0485) by metagenomics and metatranscriptomics.</title>
        <authorList>
            <person name="Tan S."/>
            <person name="Liu J."/>
            <person name="Fang Y."/>
            <person name="Hedlund B."/>
            <person name="Lian Z.-H."/>
            <person name="Huang L.-Y."/>
            <person name="Li J.-T."/>
            <person name="Huang L.-N."/>
            <person name="Li W.-J."/>
            <person name="Jiang H.-C."/>
            <person name="Dong H.-L."/>
            <person name="Shu W.-S."/>
        </authorList>
    </citation>
    <scope>NUCLEOTIDE SEQUENCE [LARGE SCALE GENOMIC DNA]</scope>
    <source>
        <strain evidence="15">AP4</strain>
    </source>
</reference>
<comment type="similarity">
    <text evidence="1 8 11">Belongs to the DnaA family.</text>
</comment>
<dbReference type="Gene3D" id="1.10.1750.10">
    <property type="match status" value="1"/>
</dbReference>
<sequence length="463" mass="53338">MDKIEPLLNELKKEIGDSNFNIWFNPADISLNDNTLIFSVPNKFFKDIINESYREIIVNIWKNLNNTEDLNMIYNINEASENNFIVKNNTNIEDNININLSPVNLKNEVKEKTTEKENKKSLKKEYLNINEKYTFENFVIGSGNQFAHAASVAVANLPGQTYNPMFIYSDVGLGKTHLLNAIANKIIKEKNLNVYLVSSEKFTNEMITSIRDDKMVDFRNRYRNVDVLLIDDIQFIAGKERTQEEFFYTFNALYENQKQIVVSSDKIPKDIVSLEERIRSRFEWGLIADIQPPDFETRVAILKKKAILNNINFPDEVINLLANKINSNIRELEGAMIKISAYSSFTGRPIDIDLAIEATSNLLKENEKVITAENVIKSVCNYFNIKIADIKSNKKLKEFVEPRQIAMYLIRTYTELSFPEIGDKFGGKDHSSIIYAVNKVKKNLKNNEGLEKTLNNIIKIIKK</sequence>
<dbReference type="FunFam" id="1.10.8.60:FF:000003">
    <property type="entry name" value="Chromosomal replication initiator protein DnaA"/>
    <property type="match status" value="1"/>
</dbReference>
<comment type="domain">
    <text evidence="8">Domain I is involved in oligomerization and binding regulators, domain II is flexibile and of varying length in different bacteria, domain III forms the AAA+ region, while domain IV binds dsDNA.</text>
</comment>
<evidence type="ECO:0000259" key="14">
    <source>
        <dbReference type="SMART" id="SM00760"/>
    </source>
</evidence>
<evidence type="ECO:0000256" key="12">
    <source>
        <dbReference type="SAM" id="Coils"/>
    </source>
</evidence>
<evidence type="ECO:0000256" key="8">
    <source>
        <dbReference type="HAMAP-Rule" id="MF_00377"/>
    </source>
</evidence>
<name>A0A520XH18_9DELT</name>
<evidence type="ECO:0000256" key="5">
    <source>
        <dbReference type="ARBA" id="ARBA00022840"/>
    </source>
</evidence>
<feature type="domain" description="AAA+ ATPase" evidence="13">
    <location>
        <begin position="161"/>
        <end position="288"/>
    </location>
</feature>
<feature type="coiled-coil region" evidence="12">
    <location>
        <begin position="105"/>
        <end position="132"/>
    </location>
</feature>
<keyword evidence="2 8" id="KW-0963">Cytoplasm</keyword>
<dbReference type="SUPFAM" id="SSF48295">
    <property type="entry name" value="TrpR-like"/>
    <property type="match status" value="1"/>
</dbReference>
<dbReference type="PRINTS" id="PR00051">
    <property type="entry name" value="DNAA"/>
</dbReference>
<evidence type="ECO:0000313" key="15">
    <source>
        <dbReference type="EMBL" id="RZV40497.1"/>
    </source>
</evidence>
<dbReference type="AlphaFoldDB" id="A0A520XH18"/>
<dbReference type="SMART" id="SM00382">
    <property type="entry name" value="AAA"/>
    <property type="match status" value="1"/>
</dbReference>
<dbReference type="PANTHER" id="PTHR30050">
    <property type="entry name" value="CHROMOSOMAL REPLICATION INITIATOR PROTEIN DNAA"/>
    <property type="match status" value="1"/>
</dbReference>
<feature type="binding site" evidence="8">
    <location>
        <position position="175"/>
    </location>
    <ligand>
        <name>ATP</name>
        <dbReference type="ChEBI" id="CHEBI:30616"/>
    </ligand>
</feature>
<evidence type="ECO:0000256" key="4">
    <source>
        <dbReference type="ARBA" id="ARBA00022741"/>
    </source>
</evidence>
<dbReference type="HAMAP" id="MF_00377">
    <property type="entry name" value="DnaA_bact"/>
    <property type="match status" value="1"/>
</dbReference>
<keyword evidence="5 8" id="KW-0067">ATP-binding</keyword>
<dbReference type="InterPro" id="IPR013317">
    <property type="entry name" value="DnaA_dom"/>
</dbReference>
<keyword evidence="3 8" id="KW-0235">DNA replication</keyword>
<keyword evidence="4 8" id="KW-0547">Nucleotide-binding</keyword>
<comment type="function">
    <text evidence="8 10">Plays an essential role in the initiation and regulation of chromosomal replication. ATP-DnaA binds to the origin of replication (oriC) to initiate formation of the DNA replication initiation complex once per cell cycle. Binds the DnaA box (a 9 base pair repeat at the origin) and separates the double-stranded (ds)DNA. Forms a right-handed helical filament on oriC DNA; dsDNA binds to the exterior of the filament while single-stranded (ss)DNA is stabiized in the filament's interior. The ATP-DnaA-oriC complex binds and stabilizes one strand of the AT-rich DNA unwinding element (DUE), permitting loading of DNA polymerase. After initiation quickly degrades to an ADP-DnaA complex that is not apt for DNA replication. Binds acidic phospholipids.</text>
</comment>